<keyword evidence="2" id="KW-1185">Reference proteome</keyword>
<evidence type="ECO:0000313" key="1">
    <source>
        <dbReference type="EMBL" id="CAG8548596.1"/>
    </source>
</evidence>
<organism evidence="1 2">
    <name type="scientific">Dentiscutata heterogama</name>
    <dbReference type="NCBI Taxonomy" id="1316150"/>
    <lineage>
        <taxon>Eukaryota</taxon>
        <taxon>Fungi</taxon>
        <taxon>Fungi incertae sedis</taxon>
        <taxon>Mucoromycota</taxon>
        <taxon>Glomeromycotina</taxon>
        <taxon>Glomeromycetes</taxon>
        <taxon>Diversisporales</taxon>
        <taxon>Gigasporaceae</taxon>
        <taxon>Dentiscutata</taxon>
    </lineage>
</organism>
<dbReference type="EMBL" id="CAJVPU010005510">
    <property type="protein sequence ID" value="CAG8548596.1"/>
    <property type="molecule type" value="Genomic_DNA"/>
</dbReference>
<sequence>MAQTYGQQQQPMQQSQIPEYTLPGVLHFLQSEWRRYERDRNEWEIERAEMKARIALLEGERRGIETMKINLMRRVKMLEFALRQERSKYLAGISSTQPLTRESSTVSTTANEEGLQNNSQSTTEFSLTSEQSSQQKSLLSSRDPNYRIKSREILKACLQEIDYLTNAATSNPSISNRLLSHPTGLNGNNATNQMPNHRDSAIWVGGNSNTHNGVPPKRLGNVAIRPSRPAPTTPPSILPILPTNSSSPPLDIPFPPREGLEIVSPENEDGSFFPKSSGKLYKNDERFSDDEQPSFDYQGNDIIASGETTPIGNGIGGLETNKADENYFEKDVSTPAFNKSGSWKMQSQITAKNMTAFQKSADELREEEYQLTKDVQKKFNLSDEKISKLMKNSSKKNQGILPINTSDPQLDELSLSVDEVDNAEKSEVDKLQENNSDRKMWRQRFTLRSHLDTVRSISWHKSELMFASGSEDGTVKLWNLKGPISLKPTDVPDIEPTITYRGHTAAVNSVVIASEQYKCYSASMDSTIRVWDLPPPKRDTYGPFLASASADGTVKIWNTETEGSPLKSSWGYYGNDSELPVNGVRPPIPTSIDFVHSDLKKIAVSFQNSIIKLYDIETGQSIVTFNSDETYDNTPATQINRIIVHPTMSLLFSAHEDKYIRFFDVNSGKCNFSMLAHLDSVTTLDIDPSGMILVSGGHDSSIRLWDIVSTRQCVQEFVSHRRKSDEGVLCVEYHQSLPWMASGGADSVEYIVTAHKDHNNKSRIHRSSITKAPNSETASASQ</sequence>
<evidence type="ECO:0000313" key="2">
    <source>
        <dbReference type="Proteomes" id="UP000789702"/>
    </source>
</evidence>
<protein>
    <submittedName>
        <fullName evidence="1">2578_t:CDS:1</fullName>
    </submittedName>
</protein>
<dbReference type="Proteomes" id="UP000789702">
    <property type="component" value="Unassembled WGS sequence"/>
</dbReference>
<name>A0ACA9LSP6_9GLOM</name>
<reference evidence="1" key="1">
    <citation type="submission" date="2021-06" db="EMBL/GenBank/DDBJ databases">
        <authorList>
            <person name="Kallberg Y."/>
            <person name="Tangrot J."/>
            <person name="Rosling A."/>
        </authorList>
    </citation>
    <scope>NUCLEOTIDE SEQUENCE</scope>
    <source>
        <strain evidence="1">IL203A</strain>
    </source>
</reference>
<proteinExistence type="predicted"/>
<feature type="non-terminal residue" evidence="1">
    <location>
        <position position="782"/>
    </location>
</feature>
<comment type="caution">
    <text evidence="1">The sequence shown here is derived from an EMBL/GenBank/DDBJ whole genome shotgun (WGS) entry which is preliminary data.</text>
</comment>
<accession>A0ACA9LSP6</accession>
<gene>
    <name evidence="1" type="ORF">DHETER_LOCUS5121</name>
</gene>